<evidence type="ECO:0000256" key="1">
    <source>
        <dbReference type="SAM" id="SignalP"/>
    </source>
</evidence>
<feature type="chain" id="PRO_5046072138" evidence="1">
    <location>
        <begin position="20"/>
        <end position="213"/>
    </location>
</feature>
<dbReference type="EMBL" id="JAHRWL010000001">
    <property type="protein sequence ID" value="MBV2358966.1"/>
    <property type="molecule type" value="Genomic_DNA"/>
</dbReference>
<feature type="signal peptide" evidence="1">
    <location>
        <begin position="1"/>
        <end position="19"/>
    </location>
</feature>
<evidence type="ECO:0000313" key="3">
    <source>
        <dbReference type="Proteomes" id="UP001166293"/>
    </source>
</evidence>
<dbReference type="Proteomes" id="UP001166293">
    <property type="component" value="Unassembled WGS sequence"/>
</dbReference>
<name>A0ABS6N4P0_9RHOB</name>
<dbReference type="RefSeq" id="WP_217776808.1">
    <property type="nucleotide sequence ID" value="NZ_JAHRWL010000001.1"/>
</dbReference>
<evidence type="ECO:0000313" key="2">
    <source>
        <dbReference type="EMBL" id="MBV2358966.1"/>
    </source>
</evidence>
<keyword evidence="3" id="KW-1185">Reference proteome</keyword>
<keyword evidence="1" id="KW-0732">Signal</keyword>
<reference evidence="2" key="1">
    <citation type="submission" date="2021-06" db="EMBL/GenBank/DDBJ databases">
        <title>Thalassococcus sp. CAU 1522 isolated from sea sand, Republic of Korea.</title>
        <authorList>
            <person name="Kim W."/>
        </authorList>
    </citation>
    <scope>NUCLEOTIDE SEQUENCE</scope>
    <source>
        <strain evidence="2">CAU 1522</strain>
    </source>
</reference>
<accession>A0ABS6N4P0</accession>
<proteinExistence type="predicted"/>
<gene>
    <name evidence="2" type="ORF">KUH32_04195</name>
</gene>
<protein>
    <submittedName>
        <fullName evidence="2">Uncharacterized protein</fullName>
    </submittedName>
</protein>
<organism evidence="2 3">
    <name type="scientific">Thalassococcus arenae</name>
    <dbReference type="NCBI Taxonomy" id="2851652"/>
    <lineage>
        <taxon>Bacteria</taxon>
        <taxon>Pseudomonadati</taxon>
        <taxon>Pseudomonadota</taxon>
        <taxon>Alphaproteobacteria</taxon>
        <taxon>Rhodobacterales</taxon>
        <taxon>Roseobacteraceae</taxon>
        <taxon>Thalassococcus</taxon>
    </lineage>
</organism>
<comment type="caution">
    <text evidence="2">The sequence shown here is derived from an EMBL/GenBank/DDBJ whole genome shotgun (WGS) entry which is preliminary data.</text>
</comment>
<sequence>MRPTAPLLALVLLPLPLAADPCRDRIAAMFDGGALDPFARPPHRYVMTTTGPDGAVKSIYHAVFETPIRSLGWTEGAGMQSLILGSDSWIRMAEDQPWMAAPNMVPADHEGFARAQRAQQRANLDDTACPGTADLDGTEVEIVRYFTRTDPNPEAGGAWFGSANTVFIDPATGRVLRWEVTDAVSSFSPDPSPDIQVLVYTYDDTIALSEPDG</sequence>